<evidence type="ECO:0000256" key="6">
    <source>
        <dbReference type="ARBA" id="ARBA00022729"/>
    </source>
</evidence>
<keyword evidence="4" id="KW-0964">Secreted</keyword>
<keyword evidence="3" id="KW-0217">Developmental protein</keyword>
<keyword evidence="5" id="KW-0879">Wnt signaling pathway</keyword>
<reference evidence="12" key="1">
    <citation type="journal article" date="2023" name="Science">
        <title>Genome structures resolve the early diversification of teleost fishes.</title>
        <authorList>
            <person name="Parey E."/>
            <person name="Louis A."/>
            <person name="Montfort J."/>
            <person name="Bouchez O."/>
            <person name="Roques C."/>
            <person name="Iampietro C."/>
            <person name="Lluch J."/>
            <person name="Castinel A."/>
            <person name="Donnadieu C."/>
            <person name="Desvignes T."/>
            <person name="Floi Bucao C."/>
            <person name="Jouanno E."/>
            <person name="Wen M."/>
            <person name="Mejri S."/>
            <person name="Dirks R."/>
            <person name="Jansen H."/>
            <person name="Henkel C."/>
            <person name="Chen W.J."/>
            <person name="Zahm M."/>
            <person name="Cabau C."/>
            <person name="Klopp C."/>
            <person name="Thompson A.W."/>
            <person name="Robinson-Rechavi M."/>
            <person name="Braasch I."/>
            <person name="Lecointre G."/>
            <person name="Bobe J."/>
            <person name="Postlethwait J.H."/>
            <person name="Berthelot C."/>
            <person name="Roest Crollius H."/>
            <person name="Guiguen Y."/>
        </authorList>
    </citation>
    <scope>NUCLEOTIDE SEQUENCE</scope>
    <source>
        <strain evidence="12">WJC10195</strain>
    </source>
</reference>
<dbReference type="GO" id="GO:0030154">
    <property type="term" value="P:cell differentiation"/>
    <property type="evidence" value="ECO:0007669"/>
    <property type="project" value="UniProtKB-KW"/>
</dbReference>
<dbReference type="Pfam" id="PF01392">
    <property type="entry name" value="Fz"/>
    <property type="match status" value="1"/>
</dbReference>
<comment type="caution">
    <text evidence="9">Lacks conserved residue(s) required for the propagation of feature annotation.</text>
</comment>
<dbReference type="FunFam" id="1.10.2000.10:FF:000001">
    <property type="entry name" value="secreted frizzled-related protein 2"/>
    <property type="match status" value="1"/>
</dbReference>
<keyword evidence="6" id="KW-0732">Signal</keyword>
<dbReference type="GO" id="GO:0017147">
    <property type="term" value="F:Wnt-protein binding"/>
    <property type="evidence" value="ECO:0007669"/>
    <property type="project" value="TreeGrafter"/>
</dbReference>
<feature type="domain" description="FZ" evidence="10">
    <location>
        <begin position="82"/>
        <end position="200"/>
    </location>
</feature>
<evidence type="ECO:0000313" key="13">
    <source>
        <dbReference type="Proteomes" id="UP001152622"/>
    </source>
</evidence>
<proteinExistence type="inferred from homology"/>
<dbReference type="CDD" id="cd03580">
    <property type="entry name" value="NTR_Sfrp1_like"/>
    <property type="match status" value="1"/>
</dbReference>
<comment type="subcellular location">
    <subcellularLocation>
        <location evidence="1">Secreted</location>
    </subcellularLocation>
</comment>
<keyword evidence="13" id="KW-1185">Reference proteome</keyword>
<evidence type="ECO:0000256" key="2">
    <source>
        <dbReference type="ARBA" id="ARBA00010054"/>
    </source>
</evidence>
<dbReference type="PANTHER" id="PTHR11309">
    <property type="entry name" value="FRIZZLED"/>
    <property type="match status" value="1"/>
</dbReference>
<keyword evidence="8 9" id="KW-1015">Disulfide bond</keyword>
<dbReference type="SMART" id="SM00063">
    <property type="entry name" value="FRI"/>
    <property type="match status" value="1"/>
</dbReference>
<feature type="disulfide bond" evidence="9">
    <location>
        <begin position="163"/>
        <end position="187"/>
    </location>
</feature>
<dbReference type="InterPro" id="IPR001134">
    <property type="entry name" value="Netrin_domain"/>
</dbReference>
<dbReference type="InterPro" id="IPR020067">
    <property type="entry name" value="Frizzled_dom"/>
</dbReference>
<dbReference type="Gene3D" id="1.10.2000.10">
    <property type="entry name" value="Frizzled cysteine-rich domain"/>
    <property type="match status" value="1"/>
</dbReference>
<evidence type="ECO:0000256" key="3">
    <source>
        <dbReference type="ARBA" id="ARBA00022473"/>
    </source>
</evidence>
<gene>
    <name evidence="12" type="ORF">SKAU_G00046390</name>
</gene>
<feature type="domain" description="NTR" evidence="11">
    <location>
        <begin position="217"/>
        <end position="344"/>
    </location>
</feature>
<evidence type="ECO:0000256" key="9">
    <source>
        <dbReference type="PROSITE-ProRule" id="PRU00090"/>
    </source>
</evidence>
<dbReference type="OrthoDB" id="5985572at2759"/>
<comment type="caution">
    <text evidence="12">The sequence shown here is derived from an EMBL/GenBank/DDBJ whole genome shotgun (WGS) entry which is preliminary data.</text>
</comment>
<organism evidence="12 13">
    <name type="scientific">Synaphobranchus kaupii</name>
    <name type="common">Kaup's arrowtooth eel</name>
    <dbReference type="NCBI Taxonomy" id="118154"/>
    <lineage>
        <taxon>Eukaryota</taxon>
        <taxon>Metazoa</taxon>
        <taxon>Chordata</taxon>
        <taxon>Craniata</taxon>
        <taxon>Vertebrata</taxon>
        <taxon>Euteleostomi</taxon>
        <taxon>Actinopterygii</taxon>
        <taxon>Neopterygii</taxon>
        <taxon>Teleostei</taxon>
        <taxon>Anguilliformes</taxon>
        <taxon>Synaphobranchidae</taxon>
        <taxon>Synaphobranchus</taxon>
    </lineage>
</organism>
<comment type="similarity">
    <text evidence="2">Belongs to the secreted frizzled-related protein (sFRP) family.</text>
</comment>
<evidence type="ECO:0000256" key="5">
    <source>
        <dbReference type="ARBA" id="ARBA00022687"/>
    </source>
</evidence>
<evidence type="ECO:0008006" key="14">
    <source>
        <dbReference type="Google" id="ProtNLM"/>
    </source>
</evidence>
<sequence length="344" mass="37738">MSHREVPLPRLQSPATQVVWASPIGPLAAAGWSGGAGCVYIEACGGQRDAVTFIASLTSRTMSLLALVTLAVLARGLAFDLGQSTRCVPIPAEMGVCRDVGYTEMRLPNFLGHTSLETEVVPRSEDWRPLLNTGCHAQARAFLCSLIAPVCLDTFIQPCRSLCVAVRDSCAPVLACQGHAWPEVLDCDRFPAQEEMCLSPISKYGSPFSKGLPQPACQDCPAVQELPPLKAVLDALCLNDFAVKVKLHRRRLPSKEAEFEVEGRVEFVRQGPLLPYDTQSLLQRWLLLNLSCARSLVRPGRAQLYLLSGTALPDGTLALSRLFPWHKKDMHIAHAARKWKHHKC</sequence>
<dbReference type="SUPFAM" id="SSF63501">
    <property type="entry name" value="Frizzled cysteine-rich domain"/>
    <property type="match status" value="1"/>
</dbReference>
<name>A0A9Q1G259_SYNKA</name>
<dbReference type="InterPro" id="IPR036790">
    <property type="entry name" value="Frizzled_dom_sf"/>
</dbReference>
<dbReference type="PANTHER" id="PTHR11309:SF11">
    <property type="entry name" value="SECRETED FRIZZLED-RELATED PROTEIN 2"/>
    <property type="match status" value="1"/>
</dbReference>
<dbReference type="EMBL" id="JAINUF010000002">
    <property type="protein sequence ID" value="KAJ8374059.1"/>
    <property type="molecule type" value="Genomic_DNA"/>
</dbReference>
<dbReference type="InterPro" id="IPR015526">
    <property type="entry name" value="Frizzled/SFRP"/>
</dbReference>
<dbReference type="PROSITE" id="PS50038">
    <property type="entry name" value="FZ"/>
    <property type="match status" value="1"/>
</dbReference>
<protein>
    <recommendedName>
        <fullName evidence="14">Secreted frizzled-related protein 2</fullName>
    </recommendedName>
</protein>
<dbReference type="GO" id="GO:0035567">
    <property type="term" value="P:non-canonical Wnt signaling pathway"/>
    <property type="evidence" value="ECO:0007669"/>
    <property type="project" value="TreeGrafter"/>
</dbReference>
<evidence type="ECO:0000256" key="1">
    <source>
        <dbReference type="ARBA" id="ARBA00004613"/>
    </source>
</evidence>
<evidence type="ECO:0000256" key="4">
    <source>
        <dbReference type="ARBA" id="ARBA00022525"/>
    </source>
</evidence>
<evidence type="ECO:0000259" key="11">
    <source>
        <dbReference type="PROSITE" id="PS50189"/>
    </source>
</evidence>
<evidence type="ECO:0000313" key="12">
    <source>
        <dbReference type="EMBL" id="KAJ8374059.1"/>
    </source>
</evidence>
<dbReference type="Proteomes" id="UP001152622">
    <property type="component" value="Chromosome 2"/>
</dbReference>
<evidence type="ECO:0000256" key="8">
    <source>
        <dbReference type="ARBA" id="ARBA00023157"/>
    </source>
</evidence>
<keyword evidence="7" id="KW-0221">Differentiation</keyword>
<dbReference type="GO" id="GO:0005615">
    <property type="term" value="C:extracellular space"/>
    <property type="evidence" value="ECO:0007669"/>
    <property type="project" value="TreeGrafter"/>
</dbReference>
<dbReference type="AlphaFoldDB" id="A0A9Q1G259"/>
<accession>A0A9Q1G259</accession>
<evidence type="ECO:0000256" key="7">
    <source>
        <dbReference type="ARBA" id="ARBA00022782"/>
    </source>
</evidence>
<evidence type="ECO:0000259" key="10">
    <source>
        <dbReference type="PROSITE" id="PS50038"/>
    </source>
</evidence>
<dbReference type="PROSITE" id="PS50189">
    <property type="entry name" value="NTR"/>
    <property type="match status" value="1"/>
</dbReference>
<dbReference type="GO" id="GO:0060070">
    <property type="term" value="P:canonical Wnt signaling pathway"/>
    <property type="evidence" value="ECO:0007669"/>
    <property type="project" value="TreeGrafter"/>
</dbReference>